<dbReference type="AlphaFoldDB" id="A0A9Y2L3B0"/>
<dbReference type="GO" id="GO:0003677">
    <property type="term" value="F:DNA binding"/>
    <property type="evidence" value="ECO:0007669"/>
    <property type="project" value="UniProtKB-UniRule"/>
</dbReference>
<keyword evidence="1" id="KW-0805">Transcription regulation</keyword>
<name>A0A9Y2L3B0_9RHOB</name>
<evidence type="ECO:0000259" key="5">
    <source>
        <dbReference type="PROSITE" id="PS50977"/>
    </source>
</evidence>
<protein>
    <submittedName>
        <fullName evidence="6">TetR/AcrR family transcriptional regulator</fullName>
    </submittedName>
</protein>
<dbReference type="InterPro" id="IPR011075">
    <property type="entry name" value="TetR_C"/>
</dbReference>
<dbReference type="EMBL" id="CP127247">
    <property type="protein sequence ID" value="WIY26104.1"/>
    <property type="molecule type" value="Genomic_DNA"/>
</dbReference>
<proteinExistence type="predicted"/>
<dbReference type="SUPFAM" id="SSF48498">
    <property type="entry name" value="Tetracyclin repressor-like, C-terminal domain"/>
    <property type="match status" value="1"/>
</dbReference>
<gene>
    <name evidence="6" type="ORF">QPJ95_04020</name>
</gene>
<dbReference type="PROSITE" id="PS50977">
    <property type="entry name" value="HTH_TETR_2"/>
    <property type="match status" value="1"/>
</dbReference>
<dbReference type="SUPFAM" id="SSF46689">
    <property type="entry name" value="Homeodomain-like"/>
    <property type="match status" value="1"/>
</dbReference>
<dbReference type="RefSeq" id="WP_270919047.1">
    <property type="nucleotide sequence ID" value="NZ_CP127247.1"/>
</dbReference>
<dbReference type="Gene3D" id="1.10.357.10">
    <property type="entry name" value="Tetracycline Repressor, domain 2"/>
    <property type="match status" value="1"/>
</dbReference>
<dbReference type="Pfam" id="PF16925">
    <property type="entry name" value="TetR_C_13"/>
    <property type="match status" value="1"/>
</dbReference>
<accession>A0A9Y2L3B0</accession>
<feature type="domain" description="HTH tetR-type" evidence="5">
    <location>
        <begin position="3"/>
        <end position="63"/>
    </location>
</feature>
<reference evidence="6 7" key="1">
    <citation type="submission" date="2023-06" db="EMBL/GenBank/DDBJ databases">
        <title>Parasedimentitalea psychrophila sp. nov., a psychrophilic bacterium isolated from deep-sea sediment.</title>
        <authorList>
            <person name="Li A."/>
        </authorList>
    </citation>
    <scope>NUCLEOTIDE SEQUENCE [LARGE SCALE GENOMIC DNA]</scope>
    <source>
        <strain evidence="6 7">QS115</strain>
    </source>
</reference>
<sequence length="187" mass="21495">MRPNKRDEIVRKALDVFYHHGFHATGMDLLVKETGISKTSMYRHFRTKEDIILATLRLRDENFRNWLYRRVAAMADTPKEQLLAVFDALEEWFAKPEFRGCMFIKASAEFQESDHPIHTQSAEHKRLLGDHFLKIARSVIARDPEELTRQLMILKEGAIIMAVMGHSDHPARDAKSAAETLIAAHSG</sequence>
<dbReference type="InterPro" id="IPR001647">
    <property type="entry name" value="HTH_TetR"/>
</dbReference>
<evidence type="ECO:0000256" key="4">
    <source>
        <dbReference type="PROSITE-ProRule" id="PRU00335"/>
    </source>
</evidence>
<dbReference type="Pfam" id="PF00440">
    <property type="entry name" value="TetR_N"/>
    <property type="match status" value="1"/>
</dbReference>
<dbReference type="PANTHER" id="PTHR47506:SF3">
    <property type="entry name" value="HTH-TYPE TRANSCRIPTIONAL REGULATOR LMRA"/>
    <property type="match status" value="1"/>
</dbReference>
<dbReference type="InterPro" id="IPR036271">
    <property type="entry name" value="Tet_transcr_reg_TetR-rel_C_sf"/>
</dbReference>
<dbReference type="PANTHER" id="PTHR47506">
    <property type="entry name" value="TRANSCRIPTIONAL REGULATORY PROTEIN"/>
    <property type="match status" value="1"/>
</dbReference>
<keyword evidence="3" id="KW-0804">Transcription</keyword>
<dbReference type="PRINTS" id="PR00455">
    <property type="entry name" value="HTHTETR"/>
</dbReference>
<dbReference type="KEGG" id="ppso:QPJ95_04020"/>
<evidence type="ECO:0000256" key="1">
    <source>
        <dbReference type="ARBA" id="ARBA00023015"/>
    </source>
</evidence>
<dbReference type="InterPro" id="IPR009057">
    <property type="entry name" value="Homeodomain-like_sf"/>
</dbReference>
<feature type="DNA-binding region" description="H-T-H motif" evidence="4">
    <location>
        <begin position="26"/>
        <end position="45"/>
    </location>
</feature>
<evidence type="ECO:0000256" key="3">
    <source>
        <dbReference type="ARBA" id="ARBA00023163"/>
    </source>
</evidence>
<keyword evidence="2 4" id="KW-0238">DNA-binding</keyword>
<organism evidence="6 7">
    <name type="scientific">Parasedimentitalea psychrophila</name>
    <dbReference type="NCBI Taxonomy" id="2997337"/>
    <lineage>
        <taxon>Bacteria</taxon>
        <taxon>Pseudomonadati</taxon>
        <taxon>Pseudomonadota</taxon>
        <taxon>Alphaproteobacteria</taxon>
        <taxon>Rhodobacterales</taxon>
        <taxon>Paracoccaceae</taxon>
        <taxon>Parasedimentitalea</taxon>
    </lineage>
</organism>
<evidence type="ECO:0000313" key="6">
    <source>
        <dbReference type="EMBL" id="WIY26104.1"/>
    </source>
</evidence>
<keyword evidence="7" id="KW-1185">Reference proteome</keyword>
<evidence type="ECO:0000313" key="7">
    <source>
        <dbReference type="Proteomes" id="UP001238334"/>
    </source>
</evidence>
<dbReference type="Proteomes" id="UP001238334">
    <property type="component" value="Chromosome"/>
</dbReference>
<evidence type="ECO:0000256" key="2">
    <source>
        <dbReference type="ARBA" id="ARBA00023125"/>
    </source>
</evidence>